<dbReference type="Pfam" id="PF00248">
    <property type="entry name" value="Aldo_ket_red"/>
    <property type="match status" value="1"/>
</dbReference>
<dbReference type="Gene3D" id="1.10.720.30">
    <property type="entry name" value="SAP domain"/>
    <property type="match status" value="1"/>
</dbReference>
<dbReference type="SMART" id="SM01122">
    <property type="entry name" value="DBC1"/>
    <property type="match status" value="1"/>
</dbReference>
<dbReference type="SUPFAM" id="SSF50249">
    <property type="entry name" value="Nucleic acid-binding proteins"/>
    <property type="match status" value="1"/>
</dbReference>
<feature type="compositionally biased region" description="Basic and acidic residues" evidence="8">
    <location>
        <begin position="819"/>
        <end position="845"/>
    </location>
</feature>
<dbReference type="SUPFAM" id="SSF68906">
    <property type="entry name" value="SAP domain"/>
    <property type="match status" value="1"/>
</dbReference>
<dbReference type="Gene3D" id="1.10.238.10">
    <property type="entry name" value="EF-hand"/>
    <property type="match status" value="1"/>
</dbReference>
<dbReference type="InterPro" id="IPR011992">
    <property type="entry name" value="EF-hand-dom_pair"/>
</dbReference>
<evidence type="ECO:0000313" key="12">
    <source>
        <dbReference type="Proteomes" id="UP001152759"/>
    </source>
</evidence>
<feature type="region of interest" description="Disordered" evidence="8">
    <location>
        <begin position="819"/>
        <end position="874"/>
    </location>
</feature>
<feature type="domain" description="DBC1/CARP1 catalytically inactive NUDIX hydrolase" evidence="10">
    <location>
        <begin position="651"/>
        <end position="781"/>
    </location>
</feature>
<dbReference type="Pfam" id="PF19256">
    <property type="entry name" value="LAIKA"/>
    <property type="match status" value="1"/>
</dbReference>
<evidence type="ECO:0000259" key="10">
    <source>
        <dbReference type="SMART" id="SM01122"/>
    </source>
</evidence>
<organism evidence="11 12">
    <name type="scientific">Bemisia tabaci</name>
    <name type="common">Sweetpotato whitefly</name>
    <name type="synonym">Aleurodes tabaci</name>
    <dbReference type="NCBI Taxonomy" id="7038"/>
    <lineage>
        <taxon>Eukaryota</taxon>
        <taxon>Metazoa</taxon>
        <taxon>Ecdysozoa</taxon>
        <taxon>Arthropoda</taxon>
        <taxon>Hexapoda</taxon>
        <taxon>Insecta</taxon>
        <taxon>Pterygota</taxon>
        <taxon>Neoptera</taxon>
        <taxon>Paraneoptera</taxon>
        <taxon>Hemiptera</taxon>
        <taxon>Sternorrhyncha</taxon>
        <taxon>Aleyrodoidea</taxon>
        <taxon>Aleyrodidae</taxon>
        <taxon>Aleyrodinae</taxon>
        <taxon>Bemisia</taxon>
    </lineage>
</organism>
<feature type="region of interest" description="Disordered" evidence="8">
    <location>
        <begin position="424"/>
        <end position="533"/>
    </location>
</feature>
<keyword evidence="5" id="KW-0010">Activator</keyword>
<dbReference type="InterPro" id="IPR023210">
    <property type="entry name" value="NADP_OxRdtase_dom"/>
</dbReference>
<dbReference type="Pfam" id="PF14444">
    <property type="entry name" value="S1-like"/>
    <property type="match status" value="1"/>
</dbReference>
<dbReference type="InterPro" id="IPR012340">
    <property type="entry name" value="NA-bd_OB-fold"/>
</dbReference>
<keyword evidence="6" id="KW-0131">Cell cycle</keyword>
<evidence type="ECO:0000256" key="3">
    <source>
        <dbReference type="ARBA" id="ARBA00022553"/>
    </source>
</evidence>
<dbReference type="PANTHER" id="PTHR14304:SF11">
    <property type="entry name" value="SAP DOMAIN-CONTAINING PROTEIN"/>
    <property type="match status" value="1"/>
</dbReference>
<feature type="compositionally biased region" description="Basic and acidic residues" evidence="8">
    <location>
        <begin position="856"/>
        <end position="874"/>
    </location>
</feature>
<dbReference type="InterPro" id="IPR036361">
    <property type="entry name" value="SAP_dom_sf"/>
</dbReference>
<dbReference type="EMBL" id="OU963866">
    <property type="protein sequence ID" value="CAH0390966.1"/>
    <property type="molecule type" value="Genomic_DNA"/>
</dbReference>
<dbReference type="SUPFAM" id="SSF47473">
    <property type="entry name" value="EF-hand"/>
    <property type="match status" value="1"/>
</dbReference>
<keyword evidence="12" id="KW-1185">Reference proteome</keyword>
<evidence type="ECO:0000256" key="4">
    <source>
        <dbReference type="ARBA" id="ARBA00023054"/>
    </source>
</evidence>
<evidence type="ECO:0000256" key="7">
    <source>
        <dbReference type="SAM" id="Coils"/>
    </source>
</evidence>
<dbReference type="InterPro" id="IPR025223">
    <property type="entry name" value="S1-like_RNA-bd_dom"/>
</dbReference>
<dbReference type="InterPro" id="IPR036812">
    <property type="entry name" value="NAD(P)_OxRdtase_dom_sf"/>
</dbReference>
<dbReference type="Gene3D" id="2.40.50.140">
    <property type="entry name" value="Nucleic acid-binding proteins"/>
    <property type="match status" value="1"/>
</dbReference>
<gene>
    <name evidence="11" type="ORF">BEMITA_LOCUS9633</name>
</gene>
<evidence type="ECO:0000256" key="8">
    <source>
        <dbReference type="SAM" id="MobiDB-lite"/>
    </source>
</evidence>
<evidence type="ECO:0000256" key="6">
    <source>
        <dbReference type="ARBA" id="ARBA00023306"/>
    </source>
</evidence>
<feature type="compositionally biased region" description="Basic and acidic residues" evidence="8">
    <location>
        <begin position="450"/>
        <end position="520"/>
    </location>
</feature>
<reference evidence="11" key="1">
    <citation type="submission" date="2021-12" db="EMBL/GenBank/DDBJ databases">
        <authorList>
            <person name="King R."/>
        </authorList>
    </citation>
    <scope>NUCLEOTIDE SEQUENCE</scope>
</reference>
<dbReference type="GO" id="GO:0006355">
    <property type="term" value="P:regulation of DNA-templated transcription"/>
    <property type="evidence" value="ECO:0007669"/>
    <property type="project" value="InterPro"/>
</dbReference>
<keyword evidence="4 7" id="KW-0175">Coiled coil</keyword>
<keyword evidence="3" id="KW-0597">Phosphoprotein</keyword>
<dbReference type="SMART" id="SM00513">
    <property type="entry name" value="SAP"/>
    <property type="match status" value="1"/>
</dbReference>
<dbReference type="Gene3D" id="3.20.20.100">
    <property type="entry name" value="NADP-dependent oxidoreductase domain"/>
    <property type="match status" value="1"/>
</dbReference>
<dbReference type="GO" id="GO:0005737">
    <property type="term" value="C:cytoplasm"/>
    <property type="evidence" value="ECO:0007669"/>
    <property type="project" value="UniProtKB-SubCell"/>
</dbReference>
<dbReference type="InterPro" id="IPR003034">
    <property type="entry name" value="SAP_dom"/>
</dbReference>
<evidence type="ECO:0008006" key="13">
    <source>
        <dbReference type="Google" id="ProtNLM"/>
    </source>
</evidence>
<dbReference type="Pfam" id="PF14443">
    <property type="entry name" value="DBC1"/>
    <property type="match status" value="1"/>
</dbReference>
<dbReference type="SUPFAM" id="SSF90257">
    <property type="entry name" value="Myosin rod fragments"/>
    <property type="match status" value="1"/>
</dbReference>
<keyword evidence="2" id="KW-0963">Cytoplasm</keyword>
<feature type="coiled-coil region" evidence="7">
    <location>
        <begin position="1169"/>
        <end position="1231"/>
    </location>
</feature>
<sequence length="1290" mass="146690">MSGKHQNSPDRIAIHTGNLLNFNTLKIRAGQTPKDELLESLNLVISKPETRKTTENVIQVDGGSPLDGVDDPEERKDLKTSLKLFLPSFKPEAIHEALQSALGALGSQTVDSLVIAYNDRNGPKNFLLNLEALWKISEEYVQNGKILRIGLCDLDTEDFITFYNNVAIKPSIVQINLSACCVVPPQLQEFTKQHDIQLLTHNDPLDILTDELFSQLFKSTGIECRASLSWVVRQPRGVICGDFHVADECSRKKESLLTLTPLVPTCALCGGQHLDNCFALTTCQDSIRTQVWAERTHPGPALPQIMAVGAFNPLNLVRYPTPATSAYQSTGSNTSNATTRSQPVQGNQNTSNTSQKAQNRVFTGTVTRKQDNFGFIDDDVFFRSTAVQGRDPSVGDTVLVEASYNDAMPFKWNATRVQAINSGRSGHTRFSDAAPVYNSSASNMNYSESRNQDSRGRDRRSRDRAVVNRRNDDRRSDNYVQSRDADQRTRDNRRSRHSPPEKEKSNRDARDRSRDKDRSRRSPVFSRSKTAPRYQVQVPRISLDMQDVDVMELHRRYPNMYIPSDFYLGEYRWVDQFPPLSPFELDHPCNFHIMKKDVSPVHKIDAVLEPPDLDYLYCAKVMLISMPSMEEIFRKCIVPTEDLEKDEYPSVAHASRQLNFLVGNKGKNEAMAIGGPWSPSLDGQNPDKDPSVLIRTAIRTCKALTGIDLSNCTQWYRFVEIHYQRGDTIHKGKHIPARTETVVLFLPDVWSCIPTQLEWDKIRSDYKKFVEKSVEPEKAAPAVSKVQHLKDELEARNLSSKGLKSQLTARLLKALKAEEEEAKKKEDEEKVTETPKEEEKKKESDSWTVVDSWSSVDDKSSSRGDKDEDKKDKEKLKASLEKKYSLPEFPHMIVYPSSIAKSGKFDCSLMSLSLLLDYRPDDNKEHLFEISLFAELFNEMLMRDFGFLIYHALLSAPNRSKEEDKKKNEEKKSSSVESERRDKEKEKEKDNDTEKDKSKEKDKDKEKEKEREKDKERERDREKEKKQEKVKYLTANKKLLLAFSYFDTSGCGYIMEKDLETLLFSLSLSFSRSQVKKLLSKVVKRDVLTYRKLTDKPVDEKIEEKEAVIDDNDPNLIEKIASQLAAGKKRKSLIVSDHCLKKSRSSSKEESNEDGESDFINYKGSLINVENITSQLKRSENARLETENALTKLKADFGDREKDLADSKERVRALQEECKKFTDQLAAVTTKCLSLSTENEKLTAAVLLVHNITKPFIIPQEGFLSSNETDLNLIAVKDIKKEAVESSNSA</sequence>
<dbReference type="InterPro" id="IPR025224">
    <property type="entry name" value="CCAR1/CCAR2"/>
</dbReference>
<dbReference type="Proteomes" id="UP001152759">
    <property type="component" value="Chromosome 5"/>
</dbReference>
<evidence type="ECO:0000259" key="9">
    <source>
        <dbReference type="SMART" id="SM00513"/>
    </source>
</evidence>
<name>A0A9P0AFZ6_BEMTA</name>
<feature type="compositionally biased region" description="Low complexity" evidence="8">
    <location>
        <begin position="846"/>
        <end position="855"/>
    </location>
</feature>
<dbReference type="InterPro" id="IPR025954">
    <property type="entry name" value="DBC1/CARP1_inactive_NUDIX"/>
</dbReference>
<evidence type="ECO:0000256" key="1">
    <source>
        <dbReference type="ARBA" id="ARBA00004496"/>
    </source>
</evidence>
<dbReference type="InterPro" id="IPR045353">
    <property type="entry name" value="LAIKA"/>
</dbReference>
<evidence type="ECO:0000313" key="11">
    <source>
        <dbReference type="EMBL" id="CAH0390966.1"/>
    </source>
</evidence>
<evidence type="ECO:0000256" key="5">
    <source>
        <dbReference type="ARBA" id="ARBA00023159"/>
    </source>
</evidence>
<comment type="subcellular location">
    <subcellularLocation>
        <location evidence="1">Cytoplasm</location>
    </subcellularLocation>
</comment>
<dbReference type="GO" id="GO:0005634">
    <property type="term" value="C:nucleus"/>
    <property type="evidence" value="ECO:0007669"/>
    <property type="project" value="TreeGrafter"/>
</dbReference>
<protein>
    <recommendedName>
        <fullName evidence="13">Gamma-glutamylcysteine synthetase regulatory subunit</fullName>
    </recommendedName>
</protein>
<dbReference type="PANTHER" id="PTHR14304">
    <property type="entry name" value="CELL DIVISION CYCLE AND APOPTOSIS REGULATOR PROTEIN"/>
    <property type="match status" value="1"/>
</dbReference>
<proteinExistence type="predicted"/>
<feature type="region of interest" description="Disordered" evidence="8">
    <location>
        <begin position="325"/>
        <end position="362"/>
    </location>
</feature>
<dbReference type="SUPFAM" id="SSF51430">
    <property type="entry name" value="NAD(P)-linked oxidoreductase"/>
    <property type="match status" value="1"/>
</dbReference>
<evidence type="ECO:0000256" key="2">
    <source>
        <dbReference type="ARBA" id="ARBA00022490"/>
    </source>
</evidence>
<accession>A0A9P0AFZ6</accession>
<feature type="region of interest" description="Disordered" evidence="8">
    <location>
        <begin position="959"/>
        <end position="1028"/>
    </location>
</feature>
<feature type="compositionally biased region" description="Polar residues" evidence="8">
    <location>
        <begin position="437"/>
        <end position="448"/>
    </location>
</feature>
<feature type="domain" description="SAP" evidence="9">
    <location>
        <begin position="781"/>
        <end position="815"/>
    </location>
</feature>